<dbReference type="InterPro" id="IPR001249">
    <property type="entry name" value="AcCoA_biotinCC"/>
</dbReference>
<dbReference type="AlphaFoldDB" id="X1MLB6"/>
<dbReference type="PRINTS" id="PR01071">
    <property type="entry name" value="ACOABIOTINCC"/>
</dbReference>
<dbReference type="GO" id="GO:0006633">
    <property type="term" value="P:fatty acid biosynthetic process"/>
    <property type="evidence" value="ECO:0007669"/>
    <property type="project" value="InterPro"/>
</dbReference>
<reference evidence="1" key="1">
    <citation type="journal article" date="2014" name="Front. Microbiol.">
        <title>High frequency of phylogenetically diverse reductive dehalogenase-homologous genes in deep subseafloor sedimentary metagenomes.</title>
        <authorList>
            <person name="Kawai M."/>
            <person name="Futagami T."/>
            <person name="Toyoda A."/>
            <person name="Takaki Y."/>
            <person name="Nishi S."/>
            <person name="Hori S."/>
            <person name="Arai W."/>
            <person name="Tsubouchi T."/>
            <person name="Morono Y."/>
            <person name="Uchiyama I."/>
            <person name="Ito T."/>
            <person name="Fujiyama A."/>
            <person name="Inagaki F."/>
            <person name="Takami H."/>
        </authorList>
    </citation>
    <scope>NUCLEOTIDE SEQUENCE</scope>
    <source>
        <strain evidence="1">Expedition CK06-06</strain>
    </source>
</reference>
<protein>
    <recommendedName>
        <fullName evidence="2">Lipoyl-binding domain-containing protein</fullName>
    </recommendedName>
</protein>
<name>X1MLB6_9ZZZZ</name>
<evidence type="ECO:0000313" key="1">
    <source>
        <dbReference type="EMBL" id="GAI15465.1"/>
    </source>
</evidence>
<dbReference type="EMBL" id="BARV01008012">
    <property type="protein sequence ID" value="GAI15465.1"/>
    <property type="molecule type" value="Genomic_DNA"/>
</dbReference>
<accession>X1MLB6</accession>
<dbReference type="GO" id="GO:0009317">
    <property type="term" value="C:acetyl-CoA carboxylase complex"/>
    <property type="evidence" value="ECO:0007669"/>
    <property type="project" value="InterPro"/>
</dbReference>
<gene>
    <name evidence="1" type="ORF">S06H3_16211</name>
</gene>
<dbReference type="GO" id="GO:0003989">
    <property type="term" value="F:acetyl-CoA carboxylase activity"/>
    <property type="evidence" value="ECO:0007669"/>
    <property type="project" value="InterPro"/>
</dbReference>
<proteinExistence type="predicted"/>
<organism evidence="1">
    <name type="scientific">marine sediment metagenome</name>
    <dbReference type="NCBI Taxonomy" id="412755"/>
    <lineage>
        <taxon>unclassified sequences</taxon>
        <taxon>metagenomes</taxon>
        <taxon>ecological metagenomes</taxon>
    </lineage>
</organism>
<sequence length="99" mass="10917">MNIKKLEEVIRLMEKHSLTEISIEEEGVKIHLRKGPLGQLERSVEMMAPPVPAPAGEVPAPPKKQEKNTVEIKSPMVGTFYRSPSPDAKAFVDVGSKVL</sequence>
<dbReference type="Gene3D" id="2.40.50.100">
    <property type="match status" value="1"/>
</dbReference>
<comment type="caution">
    <text evidence="1">The sequence shown here is derived from an EMBL/GenBank/DDBJ whole genome shotgun (WGS) entry which is preliminary data.</text>
</comment>
<evidence type="ECO:0008006" key="2">
    <source>
        <dbReference type="Google" id="ProtNLM"/>
    </source>
</evidence>